<organism evidence="9 10">
    <name type="scientific">Yinghuangia aomiensis</name>
    <dbReference type="NCBI Taxonomy" id="676205"/>
    <lineage>
        <taxon>Bacteria</taxon>
        <taxon>Bacillati</taxon>
        <taxon>Actinomycetota</taxon>
        <taxon>Actinomycetes</taxon>
        <taxon>Kitasatosporales</taxon>
        <taxon>Streptomycetaceae</taxon>
        <taxon>Yinghuangia</taxon>
    </lineage>
</organism>
<gene>
    <name evidence="9" type="ORF">GCM10023205_68280</name>
</gene>
<evidence type="ECO:0008006" key="11">
    <source>
        <dbReference type="Google" id="ProtNLM"/>
    </source>
</evidence>
<dbReference type="EMBL" id="BAABHS010000034">
    <property type="protein sequence ID" value="GAA4987770.1"/>
    <property type="molecule type" value="Genomic_DNA"/>
</dbReference>
<comment type="caution">
    <text evidence="9">The sequence shown here is derived from an EMBL/GenBank/DDBJ whole genome shotgun (WGS) entry which is preliminary data.</text>
</comment>
<evidence type="ECO:0000313" key="10">
    <source>
        <dbReference type="Proteomes" id="UP001500466"/>
    </source>
</evidence>
<keyword evidence="5 8" id="KW-1133">Transmembrane helix</keyword>
<dbReference type="Gene3D" id="1.20.5.3310">
    <property type="match status" value="1"/>
</dbReference>
<dbReference type="InterPro" id="IPR003369">
    <property type="entry name" value="TatA/B/E"/>
</dbReference>
<accession>A0ABP9I491</accession>
<keyword evidence="7 8" id="KW-0472">Membrane</keyword>
<comment type="subcellular location">
    <subcellularLocation>
        <location evidence="1">Membrane</location>
        <topology evidence="1">Single-pass membrane protein</topology>
    </subcellularLocation>
</comment>
<protein>
    <recommendedName>
        <fullName evidence="11">Sec-independent protein translocase protein TatA</fullName>
    </recommendedName>
</protein>
<evidence type="ECO:0000256" key="1">
    <source>
        <dbReference type="ARBA" id="ARBA00004167"/>
    </source>
</evidence>
<evidence type="ECO:0000256" key="7">
    <source>
        <dbReference type="ARBA" id="ARBA00023136"/>
    </source>
</evidence>
<reference evidence="10" key="1">
    <citation type="journal article" date="2019" name="Int. J. Syst. Evol. Microbiol.">
        <title>The Global Catalogue of Microorganisms (GCM) 10K type strain sequencing project: providing services to taxonomists for standard genome sequencing and annotation.</title>
        <authorList>
            <consortium name="The Broad Institute Genomics Platform"/>
            <consortium name="The Broad Institute Genome Sequencing Center for Infectious Disease"/>
            <person name="Wu L."/>
            <person name="Ma J."/>
        </authorList>
    </citation>
    <scope>NUCLEOTIDE SEQUENCE [LARGE SCALE GENOMIC DNA]</scope>
    <source>
        <strain evidence="10">JCM 17986</strain>
    </source>
</reference>
<feature type="transmembrane region" description="Helical" evidence="8">
    <location>
        <begin position="24"/>
        <end position="43"/>
    </location>
</feature>
<evidence type="ECO:0000256" key="2">
    <source>
        <dbReference type="ARBA" id="ARBA00022448"/>
    </source>
</evidence>
<evidence type="ECO:0000256" key="8">
    <source>
        <dbReference type="SAM" id="Phobius"/>
    </source>
</evidence>
<sequence length="82" mass="9044">MVLARDDRDHILCVLAAELPVTAGVFRCPPMVTLVVLAVVVMAPDKLPRMGAKAAKTLREFRRSATRPAKSYSTPLGRVRER</sequence>
<evidence type="ECO:0000256" key="3">
    <source>
        <dbReference type="ARBA" id="ARBA00022692"/>
    </source>
</evidence>
<keyword evidence="6" id="KW-0811">Translocation</keyword>
<dbReference type="Proteomes" id="UP001500466">
    <property type="component" value="Unassembled WGS sequence"/>
</dbReference>
<evidence type="ECO:0000313" key="9">
    <source>
        <dbReference type="EMBL" id="GAA4987770.1"/>
    </source>
</evidence>
<keyword evidence="3 8" id="KW-0812">Transmembrane</keyword>
<evidence type="ECO:0000256" key="4">
    <source>
        <dbReference type="ARBA" id="ARBA00022927"/>
    </source>
</evidence>
<keyword evidence="2" id="KW-0813">Transport</keyword>
<evidence type="ECO:0000256" key="5">
    <source>
        <dbReference type="ARBA" id="ARBA00022989"/>
    </source>
</evidence>
<proteinExistence type="predicted"/>
<keyword evidence="10" id="KW-1185">Reference proteome</keyword>
<keyword evidence="4" id="KW-0653">Protein transport</keyword>
<evidence type="ECO:0000256" key="6">
    <source>
        <dbReference type="ARBA" id="ARBA00023010"/>
    </source>
</evidence>
<name>A0ABP9I491_9ACTN</name>
<dbReference type="Pfam" id="PF02416">
    <property type="entry name" value="TatA_B_E"/>
    <property type="match status" value="1"/>
</dbReference>